<sequence length="234" mass="25775">MHRQPLRQPRPRLHRDGATWRDIGPADQGIAAIDRVAFEGEGAATAIVLHNQPASSLAAGPTRGGSYRYTLSRGRFAALEVELDPPVFLFHAIVDADALFERGQWREAIAAYERAIADRTLRDWKFENGRGESREALVSYALFRIAVATAASGEDANPAIDRVIREAKEPVFLNAAEAFRKGYQERESVTGGCLEATRYLAATGPGIDTPGYVQRLMDHGYANPAYTYRDVCPL</sequence>
<proteinExistence type="predicted"/>
<gene>
    <name evidence="1" type="ORF">O0235_02610</name>
</gene>
<evidence type="ECO:0000313" key="2">
    <source>
        <dbReference type="Proteomes" id="UP001212803"/>
    </source>
</evidence>
<dbReference type="RefSeq" id="WP_270057002.1">
    <property type="nucleotide sequence ID" value="NZ_CP115149.1"/>
</dbReference>
<dbReference type="EMBL" id="CP115149">
    <property type="protein sequence ID" value="WBL36479.1"/>
    <property type="molecule type" value="Genomic_DNA"/>
</dbReference>
<protein>
    <submittedName>
        <fullName evidence="1">Uncharacterized protein</fullName>
    </submittedName>
</protein>
<reference evidence="1 2" key="1">
    <citation type="journal article" date="2023" name="ISME J.">
        <title>Thermophilic Dehalococcoidia with unusual traits shed light on an unexpected past.</title>
        <authorList>
            <person name="Palmer M."/>
            <person name="Covington J.K."/>
            <person name="Zhou E.M."/>
            <person name="Thomas S.C."/>
            <person name="Habib N."/>
            <person name="Seymour C.O."/>
            <person name="Lai D."/>
            <person name="Johnston J."/>
            <person name="Hashimi A."/>
            <person name="Jiao J.Y."/>
            <person name="Muok A.R."/>
            <person name="Liu L."/>
            <person name="Xian W.D."/>
            <person name="Zhi X.Y."/>
            <person name="Li M.M."/>
            <person name="Silva L.P."/>
            <person name="Bowen B.P."/>
            <person name="Louie K."/>
            <person name="Briegel A."/>
            <person name="Pett-Ridge J."/>
            <person name="Weber P.K."/>
            <person name="Tocheva E.I."/>
            <person name="Woyke T."/>
            <person name="Northen T.R."/>
            <person name="Mayali X."/>
            <person name="Li W.J."/>
            <person name="Hedlund B.P."/>
        </authorList>
    </citation>
    <scope>NUCLEOTIDE SEQUENCE [LARGE SCALE GENOMIC DNA]</scope>
    <source>
        <strain evidence="1 2">YIM 72310</strain>
    </source>
</reference>
<evidence type="ECO:0000313" key="1">
    <source>
        <dbReference type="EMBL" id="WBL36479.1"/>
    </source>
</evidence>
<dbReference type="Proteomes" id="UP001212803">
    <property type="component" value="Chromosome"/>
</dbReference>
<keyword evidence="2" id="KW-1185">Reference proteome</keyword>
<name>A0ABY7M7J9_9CHLR</name>
<accession>A0ABY7M7J9</accession>
<organism evidence="1 2">
    <name type="scientific">Tepidiforma flava</name>
    <dbReference type="NCBI Taxonomy" id="3004094"/>
    <lineage>
        <taxon>Bacteria</taxon>
        <taxon>Bacillati</taxon>
        <taxon>Chloroflexota</taxon>
        <taxon>Tepidiformia</taxon>
        <taxon>Tepidiformales</taxon>
        <taxon>Tepidiformaceae</taxon>
        <taxon>Tepidiforma</taxon>
    </lineage>
</organism>